<dbReference type="InterPro" id="IPR029068">
    <property type="entry name" value="Glyas_Bleomycin-R_OHBP_Dase"/>
</dbReference>
<dbReference type="EMBL" id="CP003555">
    <property type="protein sequence ID" value="AFK63364.1"/>
    <property type="molecule type" value="Genomic_DNA"/>
</dbReference>
<dbReference type="Proteomes" id="UP000005267">
    <property type="component" value="Chromosome"/>
</dbReference>
<name>I3UEC6_ADVKW</name>
<dbReference type="Gene3D" id="3.10.180.10">
    <property type="entry name" value="2,3-Dihydroxybiphenyl 1,2-Dioxygenase, domain 1"/>
    <property type="match status" value="1"/>
</dbReference>
<sequence>MISYTMVGTNDLEQSIHFYDPLFVEMGLEQCFRDNNCVSWGKKTDITFPRFFTGYPFDGKKPTQAMAS</sequence>
<keyword evidence="1" id="KW-0223">Dioxygenase</keyword>
<keyword evidence="2" id="KW-1185">Reference proteome</keyword>
<dbReference type="KEGG" id="aka:TKWG_17285"/>
<evidence type="ECO:0000313" key="1">
    <source>
        <dbReference type="EMBL" id="AFK63364.1"/>
    </source>
</evidence>
<dbReference type="STRING" id="1036672.TKWG_17285"/>
<dbReference type="AlphaFoldDB" id="I3UEC6"/>
<organism evidence="1 2">
    <name type="scientific">Advenella kashmirensis (strain DSM 17095 / LMG 22695 / WT001)</name>
    <name type="common">Tetrathiobacter kashmirensis</name>
    <dbReference type="NCBI Taxonomy" id="1036672"/>
    <lineage>
        <taxon>Bacteria</taxon>
        <taxon>Pseudomonadati</taxon>
        <taxon>Pseudomonadota</taxon>
        <taxon>Betaproteobacteria</taxon>
        <taxon>Burkholderiales</taxon>
        <taxon>Alcaligenaceae</taxon>
    </lineage>
</organism>
<dbReference type="HOGENOM" id="CLU_2784625_0_0_4"/>
<keyword evidence="1" id="KW-0560">Oxidoreductase</keyword>
<dbReference type="RefSeq" id="WP_014751455.1">
    <property type="nucleotide sequence ID" value="NC_017964.1"/>
</dbReference>
<evidence type="ECO:0000313" key="2">
    <source>
        <dbReference type="Proteomes" id="UP000005267"/>
    </source>
</evidence>
<dbReference type="GO" id="GO:0051213">
    <property type="term" value="F:dioxygenase activity"/>
    <property type="evidence" value="ECO:0007669"/>
    <property type="project" value="UniProtKB-KW"/>
</dbReference>
<protein>
    <submittedName>
        <fullName evidence="1">Glyoxalase/bleomycin resistance protein/dioxygenase</fullName>
    </submittedName>
</protein>
<reference evidence="2" key="2">
    <citation type="journal article" date="2013" name="PLoS ONE">
        <title>Genome implosion elicits host-confinement in Alcaligenaceae: evidence from the comparative genomics of Tetrathiobacter kashmirensis, a pathogen in the making.</title>
        <authorList>
            <person name="Ghosh W."/>
            <person name="Alam M."/>
            <person name="Roy C."/>
            <person name="Pyne P."/>
            <person name="George A."/>
            <person name="Chakraborty R."/>
            <person name="Majumder S."/>
            <person name="Agarwal A."/>
            <person name="Chakraborty S."/>
            <person name="Majumdar S."/>
            <person name="Gupta S.K."/>
        </authorList>
    </citation>
    <scope>NUCLEOTIDE SEQUENCE [LARGE SCALE GENOMIC DNA]</scope>
    <source>
        <strain evidence="2">WT001</strain>
    </source>
</reference>
<reference evidence="1 2" key="1">
    <citation type="journal article" date="2011" name="J. Bacteriol.">
        <title>Whole-genome shotgun sequencing of the sulfur-oxidizing chemoautotroph Tetrathiobacter kashmirensis.</title>
        <authorList>
            <person name="Ghosh W."/>
            <person name="George A."/>
            <person name="Agarwal A."/>
            <person name="Raj P."/>
            <person name="Alam M."/>
            <person name="Pyne P."/>
            <person name="Das Gupta S.K."/>
        </authorList>
    </citation>
    <scope>NUCLEOTIDE SEQUENCE [LARGE SCALE GENOMIC DNA]</scope>
    <source>
        <strain evidence="1 2">WT001</strain>
    </source>
</reference>
<gene>
    <name evidence="1" type="ordered locus">TKWG_17285</name>
</gene>
<proteinExistence type="predicted"/>
<accession>I3UEC6</accession>